<accession>A0AAD2DAP2</accession>
<protein>
    <submittedName>
        <fullName evidence="2">Uncharacterized protein</fullName>
    </submittedName>
</protein>
<name>A0AAD2DAP2_EUPCR</name>
<comment type="caution">
    <text evidence="2">The sequence shown here is derived from an EMBL/GenBank/DDBJ whole genome shotgun (WGS) entry which is preliminary data.</text>
</comment>
<evidence type="ECO:0000313" key="2">
    <source>
        <dbReference type="EMBL" id="CAI2387454.1"/>
    </source>
</evidence>
<sequence length="208" mass="24219">MDKSPHEMLTEEDMALQHINPQALEKWLKMTLKDSETKIAKEEKEKFQEKIVELKDTQRELESDINTLHLYSKKLDEDRVIEKDKRCKLEEDILDQTENHEAEVQLRLLLETKINTLHSINRKLSQNYNTALSTTESTRADNQLLKTANKDLRDQIGQLKLDLVETSEQVKSQQHKIDGLASEILYKNELVSSLTERLQHSKLVSSNV</sequence>
<evidence type="ECO:0000313" key="3">
    <source>
        <dbReference type="Proteomes" id="UP001295684"/>
    </source>
</evidence>
<proteinExistence type="predicted"/>
<feature type="coiled-coil region" evidence="1">
    <location>
        <begin position="37"/>
        <end position="64"/>
    </location>
</feature>
<keyword evidence="1" id="KW-0175">Coiled coil</keyword>
<dbReference type="AlphaFoldDB" id="A0AAD2DAP2"/>
<feature type="coiled-coil region" evidence="1">
    <location>
        <begin position="142"/>
        <end position="169"/>
    </location>
</feature>
<organism evidence="2 3">
    <name type="scientific">Euplotes crassus</name>
    <dbReference type="NCBI Taxonomy" id="5936"/>
    <lineage>
        <taxon>Eukaryota</taxon>
        <taxon>Sar</taxon>
        <taxon>Alveolata</taxon>
        <taxon>Ciliophora</taxon>
        <taxon>Intramacronucleata</taxon>
        <taxon>Spirotrichea</taxon>
        <taxon>Hypotrichia</taxon>
        <taxon>Euplotida</taxon>
        <taxon>Euplotidae</taxon>
        <taxon>Moneuplotes</taxon>
    </lineage>
</organism>
<gene>
    <name evidence="2" type="ORF">ECRASSUSDP1_LOCUS29087</name>
</gene>
<dbReference type="Proteomes" id="UP001295684">
    <property type="component" value="Unassembled WGS sequence"/>
</dbReference>
<reference evidence="2" key="1">
    <citation type="submission" date="2023-07" db="EMBL/GenBank/DDBJ databases">
        <authorList>
            <consortium name="AG Swart"/>
            <person name="Singh M."/>
            <person name="Singh A."/>
            <person name="Seah K."/>
            <person name="Emmerich C."/>
        </authorList>
    </citation>
    <scope>NUCLEOTIDE SEQUENCE</scope>
    <source>
        <strain evidence="2">DP1</strain>
    </source>
</reference>
<evidence type="ECO:0000256" key="1">
    <source>
        <dbReference type="SAM" id="Coils"/>
    </source>
</evidence>
<dbReference type="EMBL" id="CAMPGE010029963">
    <property type="protein sequence ID" value="CAI2387454.1"/>
    <property type="molecule type" value="Genomic_DNA"/>
</dbReference>
<keyword evidence="3" id="KW-1185">Reference proteome</keyword>